<dbReference type="NCBIfam" id="TIGR03707">
    <property type="entry name" value="PPK2_P_aer"/>
    <property type="match status" value="1"/>
</dbReference>
<organism evidence="6 7">
    <name type="scientific">Phenylobacterium terrae</name>
    <dbReference type="NCBI Taxonomy" id="2665495"/>
    <lineage>
        <taxon>Bacteria</taxon>
        <taxon>Pseudomonadati</taxon>
        <taxon>Pseudomonadota</taxon>
        <taxon>Alphaproteobacteria</taxon>
        <taxon>Caulobacterales</taxon>
        <taxon>Caulobacteraceae</taxon>
        <taxon>Phenylobacterium</taxon>
    </lineage>
</organism>
<accession>A0ABW4MYF2</accession>
<reference evidence="7" key="1">
    <citation type="journal article" date="2019" name="Int. J. Syst. Evol. Microbiol.">
        <title>The Global Catalogue of Microorganisms (GCM) 10K type strain sequencing project: providing services to taxonomists for standard genome sequencing and annotation.</title>
        <authorList>
            <consortium name="The Broad Institute Genomics Platform"/>
            <consortium name="The Broad Institute Genome Sequencing Center for Infectious Disease"/>
            <person name="Wu L."/>
            <person name="Ma J."/>
        </authorList>
    </citation>
    <scope>NUCLEOTIDE SEQUENCE [LARGE SCALE GENOMIC DNA]</scope>
    <source>
        <strain evidence="7">DFY28</strain>
    </source>
</reference>
<feature type="domain" description="Polyphosphate kinase-2-related" evidence="5">
    <location>
        <begin position="7"/>
        <end position="228"/>
    </location>
</feature>
<dbReference type="GO" id="GO:0008976">
    <property type="term" value="F:polyphosphate kinase activity"/>
    <property type="evidence" value="ECO:0007669"/>
    <property type="project" value="UniProtKB-EC"/>
</dbReference>
<dbReference type="InterPro" id="IPR022486">
    <property type="entry name" value="PPK2_PA0141"/>
</dbReference>
<comment type="similarity">
    <text evidence="1 4">Belongs to the polyphosphate kinase 2 (PPK2) family. Class I subfamily.</text>
</comment>
<keyword evidence="3 4" id="KW-0418">Kinase</keyword>
<dbReference type="InterPro" id="IPR016898">
    <property type="entry name" value="Polyphosphate_phosphotransfera"/>
</dbReference>
<evidence type="ECO:0000256" key="4">
    <source>
        <dbReference type="RuleBase" id="RU369062"/>
    </source>
</evidence>
<protein>
    <recommendedName>
        <fullName evidence="4">ADP/GDP-polyphosphate phosphotransferase</fullName>
        <ecNumber evidence="4">2.7.4.-</ecNumber>
    </recommendedName>
    <alternativeName>
        <fullName evidence="4">Polyphosphate kinase PPK2</fullName>
    </alternativeName>
</protein>
<comment type="caution">
    <text evidence="6">The sequence shown here is derived from an EMBL/GenBank/DDBJ whole genome shotgun (WGS) entry which is preliminary data.</text>
</comment>
<dbReference type="SUPFAM" id="SSF52540">
    <property type="entry name" value="P-loop containing nucleoside triphosphate hydrolases"/>
    <property type="match status" value="1"/>
</dbReference>
<evidence type="ECO:0000256" key="2">
    <source>
        <dbReference type="ARBA" id="ARBA00022679"/>
    </source>
</evidence>
<dbReference type="EMBL" id="JBHUEY010000001">
    <property type="protein sequence ID" value="MFD1782229.1"/>
    <property type="molecule type" value="Genomic_DNA"/>
</dbReference>
<comment type="subunit">
    <text evidence="4">Homotetramer.</text>
</comment>
<dbReference type="InterPro" id="IPR022488">
    <property type="entry name" value="PPK2-related"/>
</dbReference>
<evidence type="ECO:0000313" key="7">
    <source>
        <dbReference type="Proteomes" id="UP001597237"/>
    </source>
</evidence>
<evidence type="ECO:0000256" key="3">
    <source>
        <dbReference type="ARBA" id="ARBA00022777"/>
    </source>
</evidence>
<dbReference type="InterPro" id="IPR027417">
    <property type="entry name" value="P-loop_NTPase"/>
</dbReference>
<evidence type="ECO:0000256" key="1">
    <source>
        <dbReference type="ARBA" id="ARBA00009924"/>
    </source>
</evidence>
<evidence type="ECO:0000259" key="5">
    <source>
        <dbReference type="Pfam" id="PF03976"/>
    </source>
</evidence>
<dbReference type="Gene3D" id="3.40.50.300">
    <property type="entry name" value="P-loop containing nucleotide triphosphate hydrolases"/>
    <property type="match status" value="1"/>
</dbReference>
<dbReference type="RefSeq" id="WP_377280944.1">
    <property type="nucleotide sequence ID" value="NZ_JBHRSI010000003.1"/>
</dbReference>
<dbReference type="PANTHER" id="PTHR34383:SF1">
    <property type="entry name" value="ADP-POLYPHOSPHATE PHOSPHOTRANSFERASE"/>
    <property type="match status" value="1"/>
</dbReference>
<sequence>MPRDADAEDPAAALEALQVDLVTTRIWSAEQGQKVLVIFEGRDAAGKDGTIKRLVENLSIRNTRVVALPKPSDQEKSQWFFQRYMAHLPAAGEWVIFNRSWYNRGGVEKVMGFSTPEEQAQFLREAPVVEQMLVDSGMIVVKYWLDISKDEQAQRLEKRRTDPVKRLKISPLDAVAQERWANYSAARDETLGRTDTDEAPWWCVRADSKKQARLAVARHLLRLLACPELKDKIAPPDPEILFRFEPAAIGDGRLAP</sequence>
<proteinExistence type="inferred from homology"/>
<gene>
    <name evidence="6" type="primary">ppk2</name>
    <name evidence="6" type="ORF">ACFSC0_02395</name>
</gene>
<dbReference type="PANTHER" id="PTHR34383">
    <property type="entry name" value="POLYPHOSPHATE:AMP PHOSPHOTRANSFERASE-RELATED"/>
    <property type="match status" value="1"/>
</dbReference>
<comment type="function">
    <text evidence="4">Uses inorganic polyphosphate (polyP) as a donor to convert GDP to GTP or ADP to ATP.</text>
</comment>
<dbReference type="EC" id="2.7.4.-" evidence="4"/>
<dbReference type="Pfam" id="PF03976">
    <property type="entry name" value="PPK2"/>
    <property type="match status" value="1"/>
</dbReference>
<name>A0ABW4MYF2_9CAUL</name>
<dbReference type="Proteomes" id="UP001597237">
    <property type="component" value="Unassembled WGS sequence"/>
</dbReference>
<dbReference type="PIRSF" id="PIRSF028756">
    <property type="entry name" value="PPK2_prd"/>
    <property type="match status" value="1"/>
</dbReference>
<keyword evidence="2 4" id="KW-0808">Transferase</keyword>
<evidence type="ECO:0000313" key="6">
    <source>
        <dbReference type="EMBL" id="MFD1782229.1"/>
    </source>
</evidence>
<keyword evidence="7" id="KW-1185">Reference proteome</keyword>